<evidence type="ECO:0000256" key="6">
    <source>
        <dbReference type="ARBA" id="ARBA00023136"/>
    </source>
</evidence>
<dbReference type="SUPFAM" id="SSF52540">
    <property type="entry name" value="P-loop containing nucleoside triphosphate hydrolases"/>
    <property type="match status" value="1"/>
</dbReference>
<gene>
    <name evidence="9" type="ORF">IEW27_12480</name>
    <name evidence="10" type="ORF">LNP80_21950</name>
</gene>
<evidence type="ECO:0000256" key="4">
    <source>
        <dbReference type="ARBA" id="ARBA00022692"/>
    </source>
</evidence>
<keyword evidence="6 7" id="KW-0472">Membrane</keyword>
<comment type="similarity">
    <text evidence="2">Belongs to the VirD4/TraG family.</text>
</comment>
<dbReference type="PANTHER" id="PTHR37937:SF1">
    <property type="entry name" value="CONJUGATIVE TRANSFER: DNA TRANSPORT"/>
    <property type="match status" value="1"/>
</dbReference>
<keyword evidence="3" id="KW-1003">Cell membrane</keyword>
<dbReference type="PANTHER" id="PTHR37937">
    <property type="entry name" value="CONJUGATIVE TRANSFER: DNA TRANSPORT"/>
    <property type="match status" value="1"/>
</dbReference>
<evidence type="ECO:0000313" key="11">
    <source>
        <dbReference type="Proteomes" id="UP000603715"/>
    </source>
</evidence>
<evidence type="ECO:0000256" key="5">
    <source>
        <dbReference type="ARBA" id="ARBA00022989"/>
    </source>
</evidence>
<dbReference type="GO" id="GO:0005886">
    <property type="term" value="C:plasma membrane"/>
    <property type="evidence" value="ECO:0007669"/>
    <property type="project" value="UniProtKB-SubCell"/>
</dbReference>
<dbReference type="Proteomes" id="UP000603715">
    <property type="component" value="Unassembled WGS sequence"/>
</dbReference>
<feature type="transmembrane region" description="Helical" evidence="7">
    <location>
        <begin position="57"/>
        <end position="82"/>
    </location>
</feature>
<evidence type="ECO:0000259" key="8">
    <source>
        <dbReference type="Pfam" id="PF14293"/>
    </source>
</evidence>
<dbReference type="EMBL" id="JAJJML010000001">
    <property type="protein sequence ID" value="MCC9036876.1"/>
    <property type="molecule type" value="Genomic_DNA"/>
</dbReference>
<dbReference type="InterPro" id="IPR025988">
    <property type="entry name" value="YWFCY_dom"/>
</dbReference>
<feature type="domain" description="YWFCY" evidence="8">
    <location>
        <begin position="5"/>
        <end position="147"/>
    </location>
</feature>
<comment type="caution">
    <text evidence="10">The sequence shown here is derived from an EMBL/GenBank/DDBJ whole genome shotgun (WGS) entry which is preliminary data.</text>
</comment>
<reference evidence="9" key="3">
    <citation type="submission" date="2024-05" db="EMBL/GenBank/DDBJ databases">
        <title>Description of novel Chryseobacterium sp. strain C-2.</title>
        <authorList>
            <person name="Saticioglu I.B."/>
        </authorList>
    </citation>
    <scope>NUCLEOTIDE SEQUENCE</scope>
    <source>
        <strain evidence="9">C-2</strain>
    </source>
</reference>
<dbReference type="RefSeq" id="WP_191179892.1">
    <property type="nucleotide sequence ID" value="NZ_JACXXP010000014.1"/>
</dbReference>
<dbReference type="Gene3D" id="3.40.50.300">
    <property type="entry name" value="P-loop containing nucleotide triphosphate hydrolases"/>
    <property type="match status" value="2"/>
</dbReference>
<reference evidence="11" key="2">
    <citation type="submission" date="2023-07" db="EMBL/GenBank/DDBJ databases">
        <title>Description of novel Chryseobacterium sp. strain C-2.</title>
        <authorList>
            <person name="Saticioglu I.B."/>
        </authorList>
    </citation>
    <scope>NUCLEOTIDE SEQUENCE [LARGE SCALE GENOMIC DNA]</scope>
    <source>
        <strain evidence="11">C-2</strain>
    </source>
</reference>
<name>A0A9Q3YT85_9FLAO</name>
<evidence type="ECO:0000313" key="12">
    <source>
        <dbReference type="Proteomes" id="UP001107960"/>
    </source>
</evidence>
<evidence type="ECO:0000313" key="9">
    <source>
        <dbReference type="EMBL" id="MBD3905399.1"/>
    </source>
</evidence>
<dbReference type="InterPro" id="IPR051539">
    <property type="entry name" value="T4SS-coupling_protein"/>
</dbReference>
<dbReference type="Pfam" id="PF14293">
    <property type="entry name" value="YWFCY"/>
    <property type="match status" value="1"/>
</dbReference>
<keyword evidence="11" id="KW-1185">Reference proteome</keyword>
<feature type="transmembrane region" description="Helical" evidence="7">
    <location>
        <begin position="121"/>
        <end position="142"/>
    </location>
</feature>
<keyword evidence="4 7" id="KW-0812">Transmembrane</keyword>
<evidence type="ECO:0000256" key="7">
    <source>
        <dbReference type="SAM" id="Phobius"/>
    </source>
</evidence>
<dbReference type="AlphaFoldDB" id="A0A9Q3YT85"/>
<sequence>MQGEDDLKGLAKIMAFMRAVSIILVLMHVYWFCYGFFVQQEWTLELINKILHNFNNTAGLFSHIIYSKIFAIILLGLSCLGIKGVKNEKITWKNISISFSIGFTLFFLNSILFQLTSSFTAVLYIISTGIGYILLMQSGVWMSRLLKTNLMTDVFNSENESFQQETKLLYNEYSINLPTKFYYKGVWHQGWINVVNPFRATIVLGTPGSGKSYAVVNNYIRQHIEKGFAMYIYDFKFDDLSTIAYNHLLNHSDAYKIKPKFYIINFVDPRKSHRCNPLNPNFMTDISDAYEAAYTIMLNLNRSWIQKQGDFFVESPIILLAAIIWFLKIYKNGKYCTFPHAIELLNKKYEDVFTILTSYSELENYLSPFMDAWQGGAQDQLQGQIASAKIPLSRMISPQLYWVMTGDDFSLDINNPNEPKILCVGNNPDRQNIYSAALGLYNSRIVKLINKKGQLKSSVIIDELPTIYFRGLDNLIATARSNKVSVCLGFQDYSQLTRDYGDKESKVIQNTVGNIFSGQVVGETAKSLSERFGKVLQKRQSISINRNDTSTSISTQLDSLIPASKISTLTQGFFVGAVSDNFDERIEQKIFHSEIVVDSAKLDDEMKNFQEIPIIRSFTDEHGNDNLSKQIDENYKGIKTDILNIITEEMDRIKSDPDLQHLIKNE</sequence>
<dbReference type="EMBL" id="JACXXP010000014">
    <property type="protein sequence ID" value="MBD3905399.1"/>
    <property type="molecule type" value="Genomic_DNA"/>
</dbReference>
<evidence type="ECO:0000313" key="10">
    <source>
        <dbReference type="EMBL" id="MCC9036876.1"/>
    </source>
</evidence>
<feature type="transmembrane region" description="Helical" evidence="7">
    <location>
        <begin position="15"/>
        <end position="37"/>
    </location>
</feature>
<feature type="transmembrane region" description="Helical" evidence="7">
    <location>
        <begin position="94"/>
        <end position="115"/>
    </location>
</feature>
<comment type="subcellular location">
    <subcellularLocation>
        <location evidence="1">Cell membrane</location>
        <topology evidence="1">Multi-pass membrane protein</topology>
    </subcellularLocation>
</comment>
<accession>A0A9Q3YT85</accession>
<organism evidence="10 12">
    <name type="scientific">Chryseobacterium muglaense</name>
    <dbReference type="NCBI Taxonomy" id="2893752"/>
    <lineage>
        <taxon>Bacteria</taxon>
        <taxon>Pseudomonadati</taxon>
        <taxon>Bacteroidota</taxon>
        <taxon>Flavobacteriia</taxon>
        <taxon>Flavobacteriales</taxon>
        <taxon>Weeksellaceae</taxon>
        <taxon>Chryseobacterium group</taxon>
        <taxon>Chryseobacterium</taxon>
    </lineage>
</organism>
<dbReference type="CDD" id="cd01127">
    <property type="entry name" value="TrwB_TraG_TraD_VirD4"/>
    <property type="match status" value="1"/>
</dbReference>
<evidence type="ECO:0000256" key="1">
    <source>
        <dbReference type="ARBA" id="ARBA00004651"/>
    </source>
</evidence>
<dbReference type="InterPro" id="IPR027417">
    <property type="entry name" value="P-loop_NTPase"/>
</dbReference>
<evidence type="ECO:0000256" key="2">
    <source>
        <dbReference type="ARBA" id="ARBA00008806"/>
    </source>
</evidence>
<evidence type="ECO:0000256" key="3">
    <source>
        <dbReference type="ARBA" id="ARBA00022475"/>
    </source>
</evidence>
<keyword evidence="5 7" id="KW-1133">Transmembrane helix</keyword>
<dbReference type="Proteomes" id="UP001107960">
    <property type="component" value="Unassembled WGS sequence"/>
</dbReference>
<dbReference type="InterPro" id="IPR003688">
    <property type="entry name" value="TraG/VirD4"/>
</dbReference>
<protein>
    <submittedName>
        <fullName evidence="10">YWFCY domain-containing protein</fullName>
    </submittedName>
</protein>
<proteinExistence type="inferred from homology"/>
<dbReference type="Pfam" id="PF02534">
    <property type="entry name" value="T4SS-DNA_transf"/>
    <property type="match status" value="1"/>
</dbReference>
<reference evidence="10" key="1">
    <citation type="submission" date="2021-11" db="EMBL/GenBank/DDBJ databases">
        <title>Description of novel Chryseobacterium species.</title>
        <authorList>
            <person name="Saticioglu I.B."/>
            <person name="Ay H."/>
            <person name="Altun S."/>
            <person name="Duman M."/>
        </authorList>
    </citation>
    <scope>NUCLEOTIDE SEQUENCE</scope>
    <source>
        <strain evidence="10">C-39</strain>
    </source>
</reference>
<dbReference type="NCBIfam" id="NF041326">
    <property type="entry name" value="Bacteroid_MobC"/>
    <property type="match status" value="1"/>
</dbReference>